<protein>
    <recommendedName>
        <fullName evidence="1">FAD-binding FR-type domain-containing protein</fullName>
    </recommendedName>
</protein>
<dbReference type="InterPro" id="IPR017927">
    <property type="entry name" value="FAD-bd_FR_type"/>
</dbReference>
<organism evidence="2">
    <name type="scientific">marine sediment metagenome</name>
    <dbReference type="NCBI Taxonomy" id="412755"/>
    <lineage>
        <taxon>unclassified sequences</taxon>
        <taxon>metagenomes</taxon>
        <taxon>ecological metagenomes</taxon>
    </lineage>
</organism>
<sequence length="124" mass="13577">MRLDEPAEISHRPGQYVQVQAPSVDGPVYRAYSISSPVYEPNMVELVVKLVPGGIGSTYLHNLNAGDTVSFTGPYGEFSLSEDPTVEIVCVGGGCGIAPIKNIVYTLYEQWPERRPPQGVFLRH</sequence>
<gene>
    <name evidence="2" type="ORF">S06H3_63802</name>
</gene>
<dbReference type="PROSITE" id="PS51384">
    <property type="entry name" value="FAD_FR"/>
    <property type="match status" value="1"/>
</dbReference>
<dbReference type="GO" id="GO:0016491">
    <property type="term" value="F:oxidoreductase activity"/>
    <property type="evidence" value="ECO:0007669"/>
    <property type="project" value="InterPro"/>
</dbReference>
<dbReference type="PANTHER" id="PTHR47354">
    <property type="entry name" value="NADH OXIDOREDUCTASE HCR"/>
    <property type="match status" value="1"/>
</dbReference>
<dbReference type="SUPFAM" id="SSF52343">
    <property type="entry name" value="Ferredoxin reductase-like, C-terminal NADP-linked domain"/>
    <property type="match status" value="1"/>
</dbReference>
<dbReference type="EMBL" id="BARV01042420">
    <property type="protein sequence ID" value="GAI47830.1"/>
    <property type="molecule type" value="Genomic_DNA"/>
</dbReference>
<dbReference type="InterPro" id="IPR008333">
    <property type="entry name" value="Cbr1-like_FAD-bd_dom"/>
</dbReference>
<dbReference type="PRINTS" id="PR00371">
    <property type="entry name" value="FPNCR"/>
</dbReference>
<dbReference type="AlphaFoldDB" id="X1Q9V7"/>
<proteinExistence type="predicted"/>
<name>X1Q9V7_9ZZZZ</name>
<dbReference type="InterPro" id="IPR039261">
    <property type="entry name" value="FNR_nucleotide-bd"/>
</dbReference>
<dbReference type="Pfam" id="PF00970">
    <property type="entry name" value="FAD_binding_6"/>
    <property type="match status" value="1"/>
</dbReference>
<reference evidence="2" key="1">
    <citation type="journal article" date="2014" name="Front. Microbiol.">
        <title>High frequency of phylogenetically diverse reductive dehalogenase-homologous genes in deep subseafloor sedimentary metagenomes.</title>
        <authorList>
            <person name="Kawai M."/>
            <person name="Futagami T."/>
            <person name="Toyoda A."/>
            <person name="Takaki Y."/>
            <person name="Nishi S."/>
            <person name="Hori S."/>
            <person name="Arai W."/>
            <person name="Tsubouchi T."/>
            <person name="Morono Y."/>
            <person name="Uchiyama I."/>
            <person name="Ito T."/>
            <person name="Fujiyama A."/>
            <person name="Inagaki F."/>
            <person name="Takami H."/>
        </authorList>
    </citation>
    <scope>NUCLEOTIDE SEQUENCE</scope>
    <source>
        <strain evidence="2">Expedition CK06-06</strain>
    </source>
</reference>
<dbReference type="PRINTS" id="PR00410">
    <property type="entry name" value="PHEHYDRXLASE"/>
</dbReference>
<dbReference type="Gene3D" id="2.40.30.10">
    <property type="entry name" value="Translation factors"/>
    <property type="match status" value="1"/>
</dbReference>
<dbReference type="SUPFAM" id="SSF63380">
    <property type="entry name" value="Riboflavin synthase domain-like"/>
    <property type="match status" value="1"/>
</dbReference>
<dbReference type="InterPro" id="IPR017938">
    <property type="entry name" value="Riboflavin_synthase-like_b-brl"/>
</dbReference>
<comment type="caution">
    <text evidence="2">The sequence shown here is derived from an EMBL/GenBank/DDBJ whole genome shotgun (WGS) entry which is preliminary data.</text>
</comment>
<evidence type="ECO:0000313" key="2">
    <source>
        <dbReference type="EMBL" id="GAI47830.1"/>
    </source>
</evidence>
<dbReference type="InterPro" id="IPR001709">
    <property type="entry name" value="Flavoprot_Pyr_Nucl_cyt_Rdtase"/>
</dbReference>
<evidence type="ECO:0000259" key="1">
    <source>
        <dbReference type="PROSITE" id="PS51384"/>
    </source>
</evidence>
<feature type="domain" description="FAD-binding FR-type" evidence="1">
    <location>
        <begin position="1"/>
        <end position="81"/>
    </location>
</feature>
<accession>X1Q9V7</accession>
<dbReference type="InterPro" id="IPR050415">
    <property type="entry name" value="MRET"/>
</dbReference>
<dbReference type="PANTHER" id="PTHR47354:SF5">
    <property type="entry name" value="PROTEIN RFBI"/>
    <property type="match status" value="1"/>
</dbReference>